<proteinExistence type="predicted"/>
<reference evidence="2" key="3">
    <citation type="journal article" date="2019" name="PLoS Negl. Trop. Dis.">
        <title>Revisiting the worldwide diversity of Leptospira species in the environment.</title>
        <authorList>
            <person name="Vincent A.T."/>
            <person name="Schiettekatte O."/>
            <person name="Bourhy P."/>
            <person name="Veyrier F.J."/>
            <person name="Picardeau M."/>
        </authorList>
    </citation>
    <scope>NUCLEOTIDE SEQUENCE</scope>
    <source>
        <strain evidence="2">201702407</strain>
    </source>
</reference>
<reference evidence="1" key="4">
    <citation type="journal article" date="2020" name="Int. J. Syst. Evol. Microbiol.">
        <title>Leptospira yasudae sp. nov. and Leptospira stimsonii sp. nov., two new species of the pathogenic group isolated from environmental sources.</title>
        <authorList>
            <person name="Casanovas-Massana A."/>
            <person name="Hamond C."/>
            <person name="Santos L.A."/>
            <person name="de Oliveira D."/>
            <person name="Hacker K.P."/>
            <person name="Balassiano I."/>
            <person name="Costa F."/>
            <person name="Medeiros M.A."/>
            <person name="Reis M.G."/>
            <person name="Ko A.I."/>
            <person name="Wunder E.A."/>
        </authorList>
    </citation>
    <scope>NUCLEOTIDE SEQUENCE</scope>
    <source>
        <strain evidence="1">AMB6-RJ</strain>
    </source>
</reference>
<sequence length="154" mass="17772">MGSKEENSSKREITLKKKGSPVTLLVPERIIRIRKLKSNQLNRELSTLIKKYQNAALKKKFLGKNFPAISYQNKGQKLKRMNFRPDEKDWIEFGVLAQGLGVSRCLLFSILEDWECSREIPREELGGALTKITLLRTILLPQSRFQSQIFFSTS</sequence>
<dbReference type="RefSeq" id="WP_118983749.1">
    <property type="nucleotide sequence ID" value="NZ_QHCS01000008.1"/>
</dbReference>
<protein>
    <submittedName>
        <fullName evidence="2">DUF1564 family protein</fullName>
    </submittedName>
</protein>
<dbReference type="InterPro" id="IPR011458">
    <property type="entry name" value="DUF1564"/>
</dbReference>
<dbReference type="EMBL" id="QHCS01000008">
    <property type="protein sequence ID" value="RHX83513.1"/>
    <property type="molecule type" value="Genomic_DNA"/>
</dbReference>
<evidence type="ECO:0000313" key="2">
    <source>
        <dbReference type="EMBL" id="TGM21536.1"/>
    </source>
</evidence>
<evidence type="ECO:0000313" key="1">
    <source>
        <dbReference type="EMBL" id="RHX83513.1"/>
    </source>
</evidence>
<evidence type="ECO:0000313" key="3">
    <source>
        <dbReference type="Proteomes" id="UP000266669"/>
    </source>
</evidence>
<dbReference type="EMBL" id="RQGT01000012">
    <property type="protein sequence ID" value="TGM21536.1"/>
    <property type="molecule type" value="Genomic_DNA"/>
</dbReference>
<organism evidence="1 3">
    <name type="scientific">Leptospira stimsonii</name>
    <dbReference type="NCBI Taxonomy" id="2202203"/>
    <lineage>
        <taxon>Bacteria</taxon>
        <taxon>Pseudomonadati</taxon>
        <taxon>Spirochaetota</taxon>
        <taxon>Spirochaetia</taxon>
        <taxon>Leptospirales</taxon>
        <taxon>Leptospiraceae</taxon>
        <taxon>Leptospira</taxon>
    </lineage>
</organism>
<gene>
    <name evidence="1" type="ORF">DLM78_21175</name>
    <name evidence="2" type="ORF">EHQ90_02380</name>
</gene>
<reference evidence="2" key="2">
    <citation type="submission" date="2018-10" db="EMBL/GenBank/DDBJ databases">
        <authorList>
            <person name="Vincent A.T."/>
            <person name="Schiettekatte O."/>
            <person name="Bourhy P."/>
            <person name="Veyrier F.J."/>
            <person name="Picardeau M."/>
        </authorList>
    </citation>
    <scope>NUCLEOTIDE SEQUENCE</scope>
    <source>
        <strain evidence="2">201702407</strain>
    </source>
</reference>
<dbReference type="Proteomes" id="UP000266669">
    <property type="component" value="Unassembled WGS sequence"/>
</dbReference>
<dbReference type="Proteomes" id="UP000297422">
    <property type="component" value="Unassembled WGS sequence"/>
</dbReference>
<name>A0A4R9L7Z9_9LEPT</name>
<keyword evidence="4" id="KW-1185">Reference proteome</keyword>
<dbReference type="AlphaFoldDB" id="A0A4R9L7Z9"/>
<evidence type="ECO:0000313" key="4">
    <source>
        <dbReference type="Proteomes" id="UP000297422"/>
    </source>
</evidence>
<dbReference type="Pfam" id="PF07600">
    <property type="entry name" value="DUF1564"/>
    <property type="match status" value="1"/>
</dbReference>
<comment type="caution">
    <text evidence="1">The sequence shown here is derived from an EMBL/GenBank/DDBJ whole genome shotgun (WGS) entry which is preliminary data.</text>
</comment>
<accession>A0A4R9L7Z9</accession>
<reference evidence="3" key="1">
    <citation type="submission" date="2018-05" db="EMBL/GenBank/DDBJ databases">
        <title>Leptospira yasudae sp. nov. and Leptospira stimsonii sp. nov., two pathogenic species of the genus Leptospira isolated from environmental sources.</title>
        <authorList>
            <person name="Casanovas-Massana A."/>
            <person name="Hamond C."/>
            <person name="Santos L.A."/>
            <person name="Hacker K.P."/>
            <person name="Balassiano I."/>
            <person name="Medeiros M.A."/>
            <person name="Reis M.G."/>
            <person name="Ko A.I."/>
            <person name="Wunder E.A."/>
        </authorList>
    </citation>
    <scope>NUCLEOTIDE SEQUENCE [LARGE SCALE GENOMIC DNA]</scope>
    <source>
        <strain evidence="3">AMB6-RJ</strain>
    </source>
</reference>